<proteinExistence type="predicted"/>
<evidence type="ECO:0000313" key="2">
    <source>
        <dbReference type="Proteomes" id="UP000614350"/>
    </source>
</evidence>
<dbReference type="AlphaFoldDB" id="A0A834KSC1"/>
<reference evidence="1" key="1">
    <citation type="journal article" date="2020" name="G3 (Bethesda)">
        <title>High-Quality Assemblies for Three Invasive Social Wasps from the &lt;i&gt;Vespula&lt;/i&gt; Genus.</title>
        <authorList>
            <person name="Harrop T.W.R."/>
            <person name="Guhlin J."/>
            <person name="McLaughlin G.M."/>
            <person name="Permina E."/>
            <person name="Stockwell P."/>
            <person name="Gilligan J."/>
            <person name="Le Lec M.F."/>
            <person name="Gruber M.A.M."/>
            <person name="Quinn O."/>
            <person name="Lovegrove M."/>
            <person name="Duncan E.J."/>
            <person name="Remnant E.J."/>
            <person name="Van Eeckhoven J."/>
            <person name="Graham B."/>
            <person name="Knapp R.A."/>
            <person name="Langford K.W."/>
            <person name="Kronenberg Z."/>
            <person name="Press M.O."/>
            <person name="Eacker S.M."/>
            <person name="Wilson-Rankin E.E."/>
            <person name="Purcell J."/>
            <person name="Lester P.J."/>
            <person name="Dearden P.K."/>
        </authorList>
    </citation>
    <scope>NUCLEOTIDE SEQUENCE</scope>
    <source>
        <strain evidence="1">Marl-1</strain>
    </source>
</reference>
<sequence length="87" mass="9912">MDSITPRNNREIQQLRVGPPMKIRAQLVKRKSDLLIFFTPQSSCIAGGTRQLAKSPIEIDATVYHMLHSWLVHLSCGSRLCQFSLQF</sequence>
<keyword evidence="2" id="KW-1185">Reference proteome</keyword>
<name>A0A834KSC1_VESVU</name>
<comment type="caution">
    <text evidence="1">The sequence shown here is derived from an EMBL/GenBank/DDBJ whole genome shotgun (WGS) entry which is preliminary data.</text>
</comment>
<accession>A0A834KSC1</accession>
<gene>
    <name evidence="1" type="ORF">HZH66_000944</name>
</gene>
<organism evidence="1 2">
    <name type="scientific">Vespula vulgaris</name>
    <name type="common">Yellow jacket</name>
    <name type="synonym">Wasp</name>
    <dbReference type="NCBI Taxonomy" id="7454"/>
    <lineage>
        <taxon>Eukaryota</taxon>
        <taxon>Metazoa</taxon>
        <taxon>Ecdysozoa</taxon>
        <taxon>Arthropoda</taxon>
        <taxon>Hexapoda</taxon>
        <taxon>Insecta</taxon>
        <taxon>Pterygota</taxon>
        <taxon>Neoptera</taxon>
        <taxon>Endopterygota</taxon>
        <taxon>Hymenoptera</taxon>
        <taxon>Apocrita</taxon>
        <taxon>Aculeata</taxon>
        <taxon>Vespoidea</taxon>
        <taxon>Vespidae</taxon>
        <taxon>Vespinae</taxon>
        <taxon>Vespula</taxon>
    </lineage>
</organism>
<dbReference type="Proteomes" id="UP000614350">
    <property type="component" value="Unassembled WGS sequence"/>
</dbReference>
<protein>
    <submittedName>
        <fullName evidence="1">Uncharacterized protein</fullName>
    </submittedName>
</protein>
<dbReference type="EMBL" id="JACSEA010000001">
    <property type="protein sequence ID" value="KAF7412048.1"/>
    <property type="molecule type" value="Genomic_DNA"/>
</dbReference>
<evidence type="ECO:0000313" key="1">
    <source>
        <dbReference type="EMBL" id="KAF7412048.1"/>
    </source>
</evidence>